<dbReference type="EMBL" id="CP091430">
    <property type="protein sequence ID" value="UVI31342.1"/>
    <property type="molecule type" value="Genomic_DNA"/>
</dbReference>
<keyword evidence="1" id="KW-0479">Metal-binding</keyword>
<dbReference type="PROSITE" id="PS51747">
    <property type="entry name" value="CYT_DCMP_DEAMINASES_2"/>
    <property type="match status" value="1"/>
</dbReference>
<dbReference type="PANTHER" id="PTHR11079">
    <property type="entry name" value="CYTOSINE DEAMINASE FAMILY MEMBER"/>
    <property type="match status" value="1"/>
</dbReference>
<proteinExistence type="predicted"/>
<dbReference type="Pfam" id="PF00383">
    <property type="entry name" value="dCMP_cyt_deam_1"/>
    <property type="match status" value="1"/>
</dbReference>
<dbReference type="PROSITE" id="PS00903">
    <property type="entry name" value="CYT_DCMP_DEAMINASES_1"/>
    <property type="match status" value="1"/>
</dbReference>
<evidence type="ECO:0000256" key="1">
    <source>
        <dbReference type="ARBA" id="ARBA00022723"/>
    </source>
</evidence>
<dbReference type="InterPro" id="IPR016193">
    <property type="entry name" value="Cytidine_deaminase-like"/>
</dbReference>
<dbReference type="InterPro" id="IPR002125">
    <property type="entry name" value="CMP_dCMP_dom"/>
</dbReference>
<dbReference type="InterPro" id="IPR016192">
    <property type="entry name" value="APOBEC/CMP_deaminase_Zn-bd"/>
</dbReference>
<dbReference type="RefSeq" id="WP_258387404.1">
    <property type="nucleotide sequence ID" value="NZ_CP091430.1"/>
</dbReference>
<feature type="domain" description="CMP/dCMP-type deaminase" evidence="3">
    <location>
        <begin position="1"/>
        <end position="118"/>
    </location>
</feature>
<dbReference type="CDD" id="cd01285">
    <property type="entry name" value="nucleoside_deaminase"/>
    <property type="match status" value="1"/>
</dbReference>
<evidence type="ECO:0000313" key="4">
    <source>
        <dbReference type="EMBL" id="UVI31342.1"/>
    </source>
</evidence>
<keyword evidence="5" id="KW-1185">Reference proteome</keyword>
<keyword evidence="2" id="KW-0862">Zinc</keyword>
<evidence type="ECO:0000259" key="3">
    <source>
        <dbReference type="PROSITE" id="PS51747"/>
    </source>
</evidence>
<evidence type="ECO:0000313" key="5">
    <source>
        <dbReference type="Proteomes" id="UP001057877"/>
    </source>
</evidence>
<accession>A0ABY5SBK9</accession>
<dbReference type="Proteomes" id="UP001057877">
    <property type="component" value="Chromosome"/>
</dbReference>
<dbReference type="SUPFAM" id="SSF53927">
    <property type="entry name" value="Cytidine deaminase-like"/>
    <property type="match status" value="1"/>
</dbReference>
<evidence type="ECO:0000256" key="2">
    <source>
        <dbReference type="ARBA" id="ARBA00022833"/>
    </source>
</evidence>
<dbReference type="Gene3D" id="3.40.140.10">
    <property type="entry name" value="Cytidine Deaminase, domain 2"/>
    <property type="match status" value="1"/>
</dbReference>
<gene>
    <name evidence="4" type="ORF">L1F29_05825</name>
</gene>
<name>A0ABY5SBK9_9BACL</name>
<reference evidence="4" key="1">
    <citation type="submission" date="2022-01" db="EMBL/GenBank/DDBJ databases">
        <title>Paenibacillus spongiae sp. nov., isolated from marine sponge.</title>
        <authorList>
            <person name="Li Z."/>
            <person name="Zhang M."/>
        </authorList>
    </citation>
    <scope>NUCLEOTIDE SEQUENCE</scope>
    <source>
        <strain evidence="4">PHS-Z3</strain>
    </source>
</reference>
<sequence>MSHLDFIRKAVQLANDNPRQYGGPHGAVIVKNGEIISIGVNEEYLSNDPTAHAETLAVRKACQHLNTSDLSGCVIYASTEPCPMCLSAITYAKIESIYYANRGSDSIENVYRRLLERAVEMVRLESTDS</sequence>
<protein>
    <submittedName>
        <fullName evidence="4">Nucleoside deaminase</fullName>
    </submittedName>
</protein>
<dbReference type="PANTHER" id="PTHR11079:SF161">
    <property type="entry name" value="CMP_DCMP-TYPE DEAMINASE DOMAIN-CONTAINING PROTEIN"/>
    <property type="match status" value="1"/>
</dbReference>
<organism evidence="4 5">
    <name type="scientific">Paenibacillus spongiae</name>
    <dbReference type="NCBI Taxonomy" id="2909671"/>
    <lineage>
        <taxon>Bacteria</taxon>
        <taxon>Bacillati</taxon>
        <taxon>Bacillota</taxon>
        <taxon>Bacilli</taxon>
        <taxon>Bacillales</taxon>
        <taxon>Paenibacillaceae</taxon>
        <taxon>Paenibacillus</taxon>
    </lineage>
</organism>